<evidence type="ECO:0000313" key="4">
    <source>
        <dbReference type="Proteomes" id="UP000254082"/>
    </source>
</evidence>
<evidence type="ECO:0000259" key="2">
    <source>
        <dbReference type="Pfam" id="PF00975"/>
    </source>
</evidence>
<dbReference type="PANTHER" id="PTHR11487">
    <property type="entry name" value="THIOESTERASE"/>
    <property type="match status" value="1"/>
</dbReference>
<evidence type="ECO:0000256" key="1">
    <source>
        <dbReference type="ARBA" id="ARBA00007169"/>
    </source>
</evidence>
<dbReference type="SUPFAM" id="SSF53474">
    <property type="entry name" value="alpha/beta-Hydrolases"/>
    <property type="match status" value="1"/>
</dbReference>
<dbReference type="EMBL" id="UHFA01000002">
    <property type="protein sequence ID" value="SUN35306.1"/>
    <property type="molecule type" value="Genomic_DNA"/>
</dbReference>
<dbReference type="GO" id="GO:0008610">
    <property type="term" value="P:lipid biosynthetic process"/>
    <property type="evidence" value="ECO:0007669"/>
    <property type="project" value="TreeGrafter"/>
</dbReference>
<feature type="domain" description="Thioesterase" evidence="2">
    <location>
        <begin position="5"/>
        <end position="222"/>
    </location>
</feature>
<dbReference type="InterPro" id="IPR029058">
    <property type="entry name" value="AB_hydrolase_fold"/>
</dbReference>
<dbReference type="InterPro" id="IPR001031">
    <property type="entry name" value="Thioesterase"/>
</dbReference>
<dbReference type="OrthoDB" id="2213423at2"/>
<organism evidence="3 4">
    <name type="scientific">Streptococcus downei MFe28</name>
    <dbReference type="NCBI Taxonomy" id="764290"/>
    <lineage>
        <taxon>Bacteria</taxon>
        <taxon>Bacillati</taxon>
        <taxon>Bacillota</taxon>
        <taxon>Bacilli</taxon>
        <taxon>Lactobacillales</taxon>
        <taxon>Streptococcaceae</taxon>
        <taxon>Streptococcus</taxon>
    </lineage>
</organism>
<accession>A0A380JE70</accession>
<dbReference type="RefSeq" id="WP_002999478.1">
    <property type="nucleotide sequence ID" value="NZ_UHFA01000002.1"/>
</dbReference>
<dbReference type="EC" id="1.1.-.-" evidence="3"/>
<keyword evidence="3" id="KW-0560">Oxidoreductase</keyword>
<keyword evidence="4" id="KW-1185">Reference proteome</keyword>
<proteinExistence type="inferred from homology"/>
<gene>
    <name evidence="3" type="primary">lgrE</name>
    <name evidence="3" type="ORF">NCTC11391_00286</name>
</gene>
<reference evidence="3 4" key="1">
    <citation type="submission" date="2018-06" db="EMBL/GenBank/DDBJ databases">
        <authorList>
            <consortium name="Pathogen Informatics"/>
            <person name="Doyle S."/>
        </authorList>
    </citation>
    <scope>NUCLEOTIDE SEQUENCE [LARGE SCALE GENOMIC DNA]</scope>
    <source>
        <strain evidence="4">NCTC 11391</strain>
    </source>
</reference>
<sequence>MKINVIVIPHAGGMASAYYKFKKYKPELFEFHFVELSGRGGRAREKLYNSFHEAVDDIYIQIKDIICEGPYILFGHSMGSWLTYELYYRILSEELPLPIYIFFSGNRSPFTKQDLSVINLDDQAFSEYIMKNHEAPKKIFKVKKLRKIFLPILRSDYEIMEKYQPALGREKMSVDISVLGGESDPLLSKGFYDWEKLTLGSCDSIKFEGKHFYIFEKMKEVTDYMADIIQKHIDV</sequence>
<dbReference type="InterPro" id="IPR012223">
    <property type="entry name" value="TEII"/>
</dbReference>
<dbReference type="PANTHER" id="PTHR11487:SF0">
    <property type="entry name" value="S-ACYL FATTY ACID SYNTHASE THIOESTERASE, MEDIUM CHAIN"/>
    <property type="match status" value="1"/>
</dbReference>
<evidence type="ECO:0000313" key="3">
    <source>
        <dbReference type="EMBL" id="SUN35306.1"/>
    </source>
</evidence>
<comment type="similarity">
    <text evidence="1">Belongs to the thioesterase family.</text>
</comment>
<dbReference type="GO" id="GO:0016491">
    <property type="term" value="F:oxidoreductase activity"/>
    <property type="evidence" value="ECO:0007669"/>
    <property type="project" value="UniProtKB-KW"/>
</dbReference>
<name>A0A380JE70_STRDO</name>
<dbReference type="AlphaFoldDB" id="A0A380JE70"/>
<dbReference type="Pfam" id="PF00975">
    <property type="entry name" value="Thioesterase"/>
    <property type="match status" value="1"/>
</dbReference>
<dbReference type="Proteomes" id="UP000254082">
    <property type="component" value="Unassembled WGS sequence"/>
</dbReference>
<protein>
    <submittedName>
        <fullName evidence="3">Thioesterase</fullName>
        <ecNumber evidence="3">1.1.-.-</ecNumber>
    </submittedName>
</protein>
<dbReference type="Gene3D" id="3.40.50.1820">
    <property type="entry name" value="alpha/beta hydrolase"/>
    <property type="match status" value="1"/>
</dbReference>